<keyword evidence="2" id="KW-1185">Reference proteome</keyword>
<keyword evidence="1" id="KW-0812">Transmembrane</keyword>
<dbReference type="AlphaFoldDB" id="A0A1I7ZJD6"/>
<protein>
    <submittedName>
        <fullName evidence="3">Transmembrane protein</fullName>
    </submittedName>
</protein>
<evidence type="ECO:0000256" key="1">
    <source>
        <dbReference type="SAM" id="Phobius"/>
    </source>
</evidence>
<dbReference type="WBParaSite" id="L893_g27005.t1">
    <property type="protein sequence ID" value="L893_g27005.t1"/>
    <property type="gene ID" value="L893_g27005"/>
</dbReference>
<sequence>MAPGKPALHHQISIESSEFEHIIEHKCCGDRIDILVTLRLVALLEVFLDALCLAWETIIAYPFIFSTIGSFLTLCTVISSLQEEKVKLLAYTNIWISLKTVILVALTCTALIAVIDVYMSDDEQFEIAVELLLLIPTILLVLVFLAVQSLLTHKAIDYIRVRDEIYTIPSVAGQLRPEILSSILQSTIKHQRF</sequence>
<evidence type="ECO:0000313" key="3">
    <source>
        <dbReference type="WBParaSite" id="L893_g27005.t1"/>
    </source>
</evidence>
<accession>A0A1I7ZJD6</accession>
<feature type="transmembrane region" description="Helical" evidence="1">
    <location>
        <begin position="127"/>
        <end position="151"/>
    </location>
</feature>
<keyword evidence="1" id="KW-0472">Membrane</keyword>
<proteinExistence type="predicted"/>
<name>A0A1I7ZJD6_9BILA</name>
<evidence type="ECO:0000313" key="2">
    <source>
        <dbReference type="Proteomes" id="UP000095287"/>
    </source>
</evidence>
<keyword evidence="1" id="KW-1133">Transmembrane helix</keyword>
<dbReference type="Proteomes" id="UP000095287">
    <property type="component" value="Unplaced"/>
</dbReference>
<feature type="transmembrane region" description="Helical" evidence="1">
    <location>
        <begin position="93"/>
        <end position="115"/>
    </location>
</feature>
<reference evidence="3" key="1">
    <citation type="submission" date="2016-11" db="UniProtKB">
        <authorList>
            <consortium name="WormBaseParasite"/>
        </authorList>
    </citation>
    <scope>IDENTIFICATION</scope>
</reference>
<organism evidence="2 3">
    <name type="scientific">Steinernema glaseri</name>
    <dbReference type="NCBI Taxonomy" id="37863"/>
    <lineage>
        <taxon>Eukaryota</taxon>
        <taxon>Metazoa</taxon>
        <taxon>Ecdysozoa</taxon>
        <taxon>Nematoda</taxon>
        <taxon>Chromadorea</taxon>
        <taxon>Rhabditida</taxon>
        <taxon>Tylenchina</taxon>
        <taxon>Panagrolaimomorpha</taxon>
        <taxon>Strongyloidoidea</taxon>
        <taxon>Steinernematidae</taxon>
        <taxon>Steinernema</taxon>
    </lineage>
</organism>
<feature type="transmembrane region" description="Helical" evidence="1">
    <location>
        <begin position="58"/>
        <end position="81"/>
    </location>
</feature>